<evidence type="ECO:0008006" key="6">
    <source>
        <dbReference type="Google" id="ProtNLM"/>
    </source>
</evidence>
<dbReference type="InterPro" id="IPR015943">
    <property type="entry name" value="WD40/YVTN_repeat-like_dom_sf"/>
</dbReference>
<evidence type="ECO:0000256" key="1">
    <source>
        <dbReference type="ARBA" id="ARBA00022574"/>
    </source>
</evidence>
<dbReference type="PANTHER" id="PTHR44472">
    <property type="entry name" value="DDB1- AND CUL4-ASSOCIATED FACTOR 4-RELATED"/>
    <property type="match status" value="1"/>
</dbReference>
<proteinExistence type="predicted"/>
<keyword evidence="1" id="KW-0853">WD repeat</keyword>
<keyword evidence="5" id="KW-1185">Reference proteome</keyword>
<feature type="signal peptide" evidence="3">
    <location>
        <begin position="1"/>
        <end position="20"/>
    </location>
</feature>
<organism evidence="4 5">
    <name type="scientific">Trichophyton interdigitale (strain MR816)</name>
    <dbReference type="NCBI Taxonomy" id="1215338"/>
    <lineage>
        <taxon>Eukaryota</taxon>
        <taxon>Fungi</taxon>
        <taxon>Dikarya</taxon>
        <taxon>Ascomycota</taxon>
        <taxon>Pezizomycotina</taxon>
        <taxon>Eurotiomycetes</taxon>
        <taxon>Eurotiomycetidae</taxon>
        <taxon>Onygenales</taxon>
        <taxon>Arthrodermataceae</taxon>
        <taxon>Trichophyton</taxon>
    </lineage>
</organism>
<dbReference type="SUPFAM" id="SSF50978">
    <property type="entry name" value="WD40 repeat-like"/>
    <property type="match status" value="1"/>
</dbReference>
<dbReference type="AlphaFoldDB" id="A0A059JB11"/>
<dbReference type="EMBL" id="AOKY01000229">
    <property type="protein sequence ID" value="KDB25040.1"/>
    <property type="molecule type" value="Genomic_DNA"/>
</dbReference>
<dbReference type="InterPro" id="IPR036322">
    <property type="entry name" value="WD40_repeat_dom_sf"/>
</dbReference>
<dbReference type="Gene3D" id="2.130.10.10">
    <property type="entry name" value="YVTN repeat-like/Quinoprotein amine dehydrogenase"/>
    <property type="match status" value="1"/>
</dbReference>
<accession>A0A059JB11</accession>
<feature type="chain" id="PRO_5001579116" description="DUF2415 domain-containing protein" evidence="3">
    <location>
        <begin position="21"/>
        <end position="354"/>
    </location>
</feature>
<evidence type="ECO:0000313" key="5">
    <source>
        <dbReference type="Proteomes" id="UP000024533"/>
    </source>
</evidence>
<gene>
    <name evidence="4" type="ORF">H109_03095</name>
</gene>
<dbReference type="HOGENOM" id="CLU_029545_1_0_1"/>
<keyword evidence="3" id="KW-0732">Signal</keyword>
<reference evidence="4 5" key="1">
    <citation type="submission" date="2014-02" db="EMBL/GenBank/DDBJ databases">
        <title>The Genome Sequence of Trichophyton interdigitale MR816.</title>
        <authorList>
            <consortium name="The Broad Institute Genomics Platform"/>
            <person name="Cuomo C.A."/>
            <person name="White T.C."/>
            <person name="Graser Y."/>
            <person name="Martinez-Rossi N."/>
            <person name="Heitman J."/>
            <person name="Young S.K."/>
            <person name="Zeng Q."/>
            <person name="Gargeya S."/>
            <person name="Abouelleil A."/>
            <person name="Alvarado L."/>
            <person name="Chapman S.B."/>
            <person name="Gainer-Dewar J."/>
            <person name="Goldberg J."/>
            <person name="Griggs A."/>
            <person name="Gujja S."/>
            <person name="Hansen M."/>
            <person name="Howarth C."/>
            <person name="Imamovic A."/>
            <person name="Larimer J."/>
            <person name="Martinez D."/>
            <person name="Murphy C."/>
            <person name="Pearson M.D."/>
            <person name="Persinoti G."/>
            <person name="Poon T."/>
            <person name="Priest M."/>
            <person name="Roberts A.D."/>
            <person name="Saif S."/>
            <person name="Shea T.D."/>
            <person name="Sykes S.N."/>
            <person name="Wortman J."/>
            <person name="Nusbaum C."/>
            <person name="Birren B."/>
        </authorList>
    </citation>
    <scope>NUCLEOTIDE SEQUENCE [LARGE SCALE GENOMIC DNA]</scope>
    <source>
        <strain evidence="4 5">MR816</strain>
    </source>
</reference>
<sequence>MFPWLNCQWVVFLMVDLVSAFRPISSKRPWKYDERVDDGIIELNHCDWVGSVAINTDRYALVVSQGLLSGKGTDFAVCKLIEPDEIYGRSSRSVFQNYSVFKRKNASFCSAVAYPGAHSCSFIIGHGNELMVVSSAHGMHSMGRFNVYPADIMAVDWISNSEVIVGLRNSAVALTDWRCAASTTRLVHSHGVKKLKMVGDSKVLVAGFDNTLDMYDLRFTRAAVQRHLDPNSRNHRSSTPYLRFGEVNYSTLNDLDVSSELGLAACATDLPTVQLYSLYTGKLLEASATYPGSPRCRGDLLSRNYLNPIDCVRFETVVEPYEYGKAAQTSDSRNNTSATTLLVGSSEIIEEWSM</sequence>
<evidence type="ECO:0000313" key="4">
    <source>
        <dbReference type="EMBL" id="KDB25040.1"/>
    </source>
</evidence>
<dbReference type="OrthoDB" id="4198799at2759"/>
<keyword evidence="2" id="KW-0677">Repeat</keyword>
<name>A0A059JB11_TRIIM</name>
<protein>
    <recommendedName>
        <fullName evidence="6">DUF2415 domain-containing protein</fullName>
    </recommendedName>
</protein>
<dbReference type="STRING" id="1215338.A0A059JB11"/>
<dbReference type="Proteomes" id="UP000024533">
    <property type="component" value="Unassembled WGS sequence"/>
</dbReference>
<evidence type="ECO:0000256" key="3">
    <source>
        <dbReference type="SAM" id="SignalP"/>
    </source>
</evidence>
<dbReference type="PANTHER" id="PTHR44472:SF1">
    <property type="entry name" value="DDB1 AND CUL4 ASSOCIATED FACTOR 4"/>
    <property type="match status" value="1"/>
</dbReference>
<dbReference type="InterPro" id="IPR052254">
    <property type="entry name" value="CUL4-DDB1_E3_ligase_receptor"/>
</dbReference>
<evidence type="ECO:0000256" key="2">
    <source>
        <dbReference type="ARBA" id="ARBA00022737"/>
    </source>
</evidence>
<dbReference type="GO" id="GO:0080008">
    <property type="term" value="C:Cul4-RING E3 ubiquitin ligase complex"/>
    <property type="evidence" value="ECO:0007669"/>
    <property type="project" value="TreeGrafter"/>
</dbReference>
<comment type="caution">
    <text evidence="4">The sequence shown here is derived from an EMBL/GenBank/DDBJ whole genome shotgun (WGS) entry which is preliminary data.</text>
</comment>